<gene>
    <name evidence="2" type="ORF">HZU44_00785</name>
</gene>
<protein>
    <submittedName>
        <fullName evidence="2">SCP2 sterol-binding domain-containing protein</fullName>
    </submittedName>
</protein>
<reference evidence="2" key="1">
    <citation type="submission" date="2020-08" db="EMBL/GenBank/DDBJ databases">
        <title>A bifunctional nitrone conjugated secondary metabolite targeting the ribosome.</title>
        <authorList>
            <person name="Limbrick E.M."/>
            <person name="Graf M."/>
            <person name="Derewacz D.K."/>
            <person name="Nguyen F."/>
            <person name="Spraggins J.M."/>
            <person name="Wieland M."/>
            <person name="Ynigez-Gutierrez A.E."/>
            <person name="Reisman B.J."/>
            <person name="Zinshteyn B."/>
            <person name="McCulloch K."/>
            <person name="Iverson T.M."/>
            <person name="Green R."/>
            <person name="Wilson D.N."/>
            <person name="Bachmann B.O."/>
        </authorList>
    </citation>
    <scope>NUCLEOTIDE SEQUENCE</scope>
    <source>
        <strain evidence="2">Africana</strain>
    </source>
</reference>
<dbReference type="Pfam" id="PF02036">
    <property type="entry name" value="SCP2"/>
    <property type="match status" value="1"/>
</dbReference>
<sequence length="150" mass="16006">MTDFDPANFANYGPKEFAQLVKSTPDDKIAEVMSGDLRGKVLSEVFGRMPTLFRADRAGSTSAVIHWSITGRPDGGTDTYEIVVADGACTVNETPQHDPKLSLTMGPLEFLKIVSGGANPVMMFMTGKLKAKGDLGLAANIANLFDIPKA</sequence>
<name>A0A7D5Y9R2_9ACTN</name>
<dbReference type="AlphaFoldDB" id="A0A7D5Y9R2"/>
<accession>A0A7D5Y9R2</accession>
<organism evidence="2">
    <name type="scientific">Micromonospora carbonacea</name>
    <dbReference type="NCBI Taxonomy" id="47853"/>
    <lineage>
        <taxon>Bacteria</taxon>
        <taxon>Bacillati</taxon>
        <taxon>Actinomycetota</taxon>
        <taxon>Actinomycetes</taxon>
        <taxon>Micromonosporales</taxon>
        <taxon>Micromonosporaceae</taxon>
        <taxon>Micromonospora</taxon>
    </lineage>
</organism>
<feature type="domain" description="SCP2" evidence="1">
    <location>
        <begin position="56"/>
        <end position="146"/>
    </location>
</feature>
<proteinExistence type="predicted"/>
<evidence type="ECO:0000313" key="2">
    <source>
        <dbReference type="EMBL" id="QLJ98800.1"/>
    </source>
</evidence>
<dbReference type="SUPFAM" id="SSF55718">
    <property type="entry name" value="SCP-like"/>
    <property type="match status" value="1"/>
</dbReference>
<dbReference type="Gene3D" id="3.30.1050.10">
    <property type="entry name" value="SCP2 sterol-binding domain"/>
    <property type="match status" value="1"/>
</dbReference>
<dbReference type="InterPro" id="IPR036527">
    <property type="entry name" value="SCP2_sterol-bd_dom_sf"/>
</dbReference>
<dbReference type="EMBL" id="CP058905">
    <property type="protein sequence ID" value="QLJ98800.1"/>
    <property type="molecule type" value="Genomic_DNA"/>
</dbReference>
<evidence type="ECO:0000259" key="1">
    <source>
        <dbReference type="Pfam" id="PF02036"/>
    </source>
</evidence>
<dbReference type="InterPro" id="IPR003033">
    <property type="entry name" value="SCP2_sterol-bd_dom"/>
</dbReference>